<proteinExistence type="predicted"/>
<evidence type="ECO:0000313" key="2">
    <source>
        <dbReference type="Proteomes" id="UP000054538"/>
    </source>
</evidence>
<reference evidence="1 2" key="1">
    <citation type="submission" date="2014-04" db="EMBL/GenBank/DDBJ databases">
        <authorList>
            <consortium name="DOE Joint Genome Institute"/>
            <person name="Kuo A."/>
            <person name="Kohler A."/>
            <person name="Jargeat P."/>
            <person name="Nagy L.G."/>
            <person name="Floudas D."/>
            <person name="Copeland A."/>
            <person name="Barry K.W."/>
            <person name="Cichocki N."/>
            <person name="Veneault-Fourrey C."/>
            <person name="LaButti K."/>
            <person name="Lindquist E.A."/>
            <person name="Lipzen A."/>
            <person name="Lundell T."/>
            <person name="Morin E."/>
            <person name="Murat C."/>
            <person name="Sun H."/>
            <person name="Tunlid A."/>
            <person name="Henrissat B."/>
            <person name="Grigoriev I.V."/>
            <person name="Hibbett D.S."/>
            <person name="Martin F."/>
            <person name="Nordberg H.P."/>
            <person name="Cantor M.N."/>
            <person name="Hua S.X."/>
        </authorList>
    </citation>
    <scope>NUCLEOTIDE SEQUENCE [LARGE SCALE GENOMIC DNA]</scope>
    <source>
        <strain evidence="1 2">Ve08.2h10</strain>
    </source>
</reference>
<dbReference type="Proteomes" id="UP000054538">
    <property type="component" value="Unassembled WGS sequence"/>
</dbReference>
<keyword evidence="2" id="KW-1185">Reference proteome</keyword>
<reference evidence="2" key="2">
    <citation type="submission" date="2015-01" db="EMBL/GenBank/DDBJ databases">
        <title>Evolutionary Origins and Diversification of the Mycorrhizal Mutualists.</title>
        <authorList>
            <consortium name="DOE Joint Genome Institute"/>
            <consortium name="Mycorrhizal Genomics Consortium"/>
            <person name="Kohler A."/>
            <person name="Kuo A."/>
            <person name="Nagy L.G."/>
            <person name="Floudas D."/>
            <person name="Copeland A."/>
            <person name="Barry K.W."/>
            <person name="Cichocki N."/>
            <person name="Veneault-Fourrey C."/>
            <person name="LaButti K."/>
            <person name="Lindquist E.A."/>
            <person name="Lipzen A."/>
            <person name="Lundell T."/>
            <person name="Morin E."/>
            <person name="Murat C."/>
            <person name="Riley R."/>
            <person name="Ohm R."/>
            <person name="Sun H."/>
            <person name="Tunlid A."/>
            <person name="Henrissat B."/>
            <person name="Grigoriev I.V."/>
            <person name="Hibbett D.S."/>
            <person name="Martin F."/>
        </authorList>
    </citation>
    <scope>NUCLEOTIDE SEQUENCE [LARGE SCALE GENOMIC DNA]</scope>
    <source>
        <strain evidence="2">Ve08.2h10</strain>
    </source>
</reference>
<organism evidence="1 2">
    <name type="scientific">Paxillus rubicundulus Ve08.2h10</name>
    <dbReference type="NCBI Taxonomy" id="930991"/>
    <lineage>
        <taxon>Eukaryota</taxon>
        <taxon>Fungi</taxon>
        <taxon>Dikarya</taxon>
        <taxon>Basidiomycota</taxon>
        <taxon>Agaricomycotina</taxon>
        <taxon>Agaricomycetes</taxon>
        <taxon>Agaricomycetidae</taxon>
        <taxon>Boletales</taxon>
        <taxon>Paxilineae</taxon>
        <taxon>Paxillaceae</taxon>
        <taxon>Paxillus</taxon>
    </lineage>
</organism>
<dbReference type="EMBL" id="KN824874">
    <property type="protein sequence ID" value="KIK98970.1"/>
    <property type="molecule type" value="Genomic_DNA"/>
</dbReference>
<sequence>MSLLHGGELRGLAALAVHWHLAVHKTLGLRKALSAFRPTPTFSSISSTALTRFFRYLGLLCSVFIAFLAESFASDLAPEFVQWITTIGPNYRSSKSLPSMTTDSHSAILVRVRRRQAVHVPGPLSSL</sequence>
<name>A0A0D0EC93_9AGAM</name>
<evidence type="ECO:0000313" key="1">
    <source>
        <dbReference type="EMBL" id="KIK98970.1"/>
    </source>
</evidence>
<dbReference type="AlphaFoldDB" id="A0A0D0EC93"/>
<dbReference type="HOGENOM" id="CLU_1971261_0_0_1"/>
<gene>
    <name evidence="1" type="ORF">PAXRUDRAFT_9173</name>
</gene>
<accession>A0A0D0EC93</accession>
<protein>
    <submittedName>
        <fullName evidence="1">Uncharacterized protein</fullName>
    </submittedName>
</protein>
<dbReference type="InParanoid" id="A0A0D0EC93"/>